<comment type="caution">
    <text evidence="2">The sequence shown here is derived from an EMBL/GenBank/DDBJ whole genome shotgun (WGS) entry which is preliminary data.</text>
</comment>
<dbReference type="AlphaFoldDB" id="A0A6H9URR9"/>
<keyword evidence="3" id="KW-1185">Reference proteome</keyword>
<protein>
    <submittedName>
        <fullName evidence="2">Uncharacterized protein</fullName>
    </submittedName>
</protein>
<accession>A0A6H9URR9</accession>
<evidence type="ECO:0000313" key="3">
    <source>
        <dbReference type="Proteomes" id="UP000442707"/>
    </source>
</evidence>
<dbReference type="Proteomes" id="UP000442707">
    <property type="component" value="Unassembled WGS sequence"/>
</dbReference>
<proteinExistence type="predicted"/>
<gene>
    <name evidence="2" type="ORF">F7R91_34365</name>
</gene>
<feature type="region of interest" description="Disordered" evidence="1">
    <location>
        <begin position="1"/>
        <end position="29"/>
    </location>
</feature>
<dbReference type="EMBL" id="VZRB01000036">
    <property type="protein sequence ID" value="KAB1140932.1"/>
    <property type="molecule type" value="Genomic_DNA"/>
</dbReference>
<evidence type="ECO:0000313" key="2">
    <source>
        <dbReference type="EMBL" id="KAB1140932.1"/>
    </source>
</evidence>
<reference evidence="2 3" key="1">
    <citation type="submission" date="2019-09" db="EMBL/GenBank/DDBJ databases">
        <title>Screening of Novel Bioactive Compounds from Soil-Associated.</title>
        <authorList>
            <person name="Zhao S."/>
        </authorList>
    </citation>
    <scope>NUCLEOTIDE SEQUENCE [LARGE SCALE GENOMIC DNA]</scope>
    <source>
        <strain evidence="2 3">HIT-DPA4</strain>
    </source>
</reference>
<sequence>MKDYSDEASGSAGQSRWAPAPDQLPDDLAELMGPTNGTVVLPLHLAWSGLRAFDLGDEKLLLGMYRMVLLNGRREDYTRYLDAAQLIAHWPILRKMLGRGVRTAWENRFAQLRPAAAA</sequence>
<name>A0A6H9URR9_9ACTN</name>
<evidence type="ECO:0000256" key="1">
    <source>
        <dbReference type="SAM" id="MobiDB-lite"/>
    </source>
</evidence>
<organism evidence="2 3">
    <name type="scientific">Streptomyces luteolifulvus</name>
    <dbReference type="NCBI Taxonomy" id="2615112"/>
    <lineage>
        <taxon>Bacteria</taxon>
        <taxon>Bacillati</taxon>
        <taxon>Actinomycetota</taxon>
        <taxon>Actinomycetes</taxon>
        <taxon>Kitasatosporales</taxon>
        <taxon>Streptomycetaceae</taxon>
        <taxon>Streptomyces</taxon>
    </lineage>
</organism>